<protein>
    <recommendedName>
        <fullName evidence="1">Thiolase C-terminal domain-containing protein</fullName>
    </recommendedName>
</protein>
<dbReference type="CDD" id="cd00829">
    <property type="entry name" value="SCP-x_thiolase"/>
    <property type="match status" value="1"/>
</dbReference>
<evidence type="ECO:0000313" key="2">
    <source>
        <dbReference type="EMBL" id="SUZ51898.1"/>
    </source>
</evidence>
<dbReference type="InterPro" id="IPR016039">
    <property type="entry name" value="Thiolase-like"/>
</dbReference>
<dbReference type="GO" id="GO:0016747">
    <property type="term" value="F:acyltransferase activity, transferring groups other than amino-acyl groups"/>
    <property type="evidence" value="ECO:0007669"/>
    <property type="project" value="InterPro"/>
</dbReference>
<dbReference type="InterPro" id="IPR055140">
    <property type="entry name" value="Thiolase_C_2"/>
</dbReference>
<dbReference type="PIRSF" id="PIRSF000429">
    <property type="entry name" value="Ac-CoA_Ac_transf"/>
    <property type="match status" value="1"/>
</dbReference>
<dbReference type="PANTHER" id="PTHR42870">
    <property type="entry name" value="ACETYL-COA C-ACETYLTRANSFERASE"/>
    <property type="match status" value="1"/>
</dbReference>
<dbReference type="PANTHER" id="PTHR42870:SF1">
    <property type="entry name" value="NON-SPECIFIC LIPID-TRANSFER PROTEIN-LIKE 2"/>
    <property type="match status" value="1"/>
</dbReference>
<dbReference type="AlphaFoldDB" id="A0A381NDM1"/>
<reference evidence="2" key="1">
    <citation type="submission" date="2018-05" db="EMBL/GenBank/DDBJ databases">
        <authorList>
            <person name="Lanie J.A."/>
            <person name="Ng W.-L."/>
            <person name="Kazmierczak K.M."/>
            <person name="Andrzejewski T.M."/>
            <person name="Davidsen T.M."/>
            <person name="Wayne K.J."/>
            <person name="Tettelin H."/>
            <person name="Glass J.I."/>
            <person name="Rusch D."/>
            <person name="Podicherti R."/>
            <person name="Tsui H.-C.T."/>
            <person name="Winkler M.E."/>
        </authorList>
    </citation>
    <scope>NUCLEOTIDE SEQUENCE</scope>
</reference>
<dbReference type="InterPro" id="IPR002155">
    <property type="entry name" value="Thiolase"/>
</dbReference>
<dbReference type="EMBL" id="UINC01000244">
    <property type="protein sequence ID" value="SUZ51898.1"/>
    <property type="molecule type" value="Genomic_DNA"/>
</dbReference>
<sequence length="419" mass="44921">MNAEIDATSEKFLRGKYAIVGVGETPYTRGSGTTTRALGTHAVRCAVEDAGLEMDDIDGMLSYSGNDSIPSTAVAGDLGIRLNFYMDVMGGGSSTEALIGIAIGVIEAGMCKTVVIFRAMNGYSQIRIGGTGRGSGVPSLNGDSLLNRAYGQTSAGQAFAQTFMRHMYDYGTTPEQIAHVKAIHSEHASNNPKAYYKHRVTVDDVLSSRMIVKPLHLLDCCVETDNATAIVVTRMDRARDCQHTPAVILSVVGRCCKPRIDNHYQAGPISTVAGHYAKEILWPNAGVGPSDIDLTGSYDAFTFTSMLQLEDYGFCEKGDGGEYVSSGIMRLGGARPNNTSGGHLCEGYTHGMNMVIENVRQLRGEVDDSCPIDANGKRQHTYDYSVGGCRQVRDPEITANLGWAMPGTGSALVMEKGDR</sequence>
<name>A0A381NDM1_9ZZZZ</name>
<gene>
    <name evidence="2" type="ORF">METZ01_LOCUS4752</name>
</gene>
<feature type="domain" description="Thiolase C-terminal" evidence="1">
    <location>
        <begin position="283"/>
        <end position="368"/>
    </location>
</feature>
<evidence type="ECO:0000259" key="1">
    <source>
        <dbReference type="Pfam" id="PF22691"/>
    </source>
</evidence>
<dbReference type="Pfam" id="PF22691">
    <property type="entry name" value="Thiolase_C_1"/>
    <property type="match status" value="1"/>
</dbReference>
<proteinExistence type="predicted"/>
<dbReference type="Gene3D" id="3.40.47.10">
    <property type="match status" value="1"/>
</dbReference>
<organism evidence="2">
    <name type="scientific">marine metagenome</name>
    <dbReference type="NCBI Taxonomy" id="408172"/>
    <lineage>
        <taxon>unclassified sequences</taxon>
        <taxon>metagenomes</taxon>
        <taxon>ecological metagenomes</taxon>
    </lineage>
</organism>
<dbReference type="SUPFAM" id="SSF53901">
    <property type="entry name" value="Thiolase-like"/>
    <property type="match status" value="2"/>
</dbReference>
<accession>A0A381NDM1</accession>